<reference evidence="2 3" key="3">
    <citation type="submission" date="2019-11" db="EMBL/GenBank/DDBJ databases">
        <title>Type strains purchased from KCTC, JCM and DSMZ.</title>
        <authorList>
            <person name="Lu H."/>
        </authorList>
    </citation>
    <scope>NUCLEOTIDE SEQUENCE [LARGE SCALE GENOMIC DNA]</scope>
    <source>
        <strain evidence="2 3">KCTC 52429</strain>
    </source>
</reference>
<dbReference type="EMBL" id="WNKZ01000076">
    <property type="protein sequence ID" value="MTV55242.1"/>
    <property type="molecule type" value="Genomic_DNA"/>
</dbReference>
<reference evidence="1" key="1">
    <citation type="journal article" date="2014" name="Int. J. Syst. Evol. Microbiol.">
        <title>Complete genome of a new Firmicutes species belonging to the dominant human colonic microbiota ('Ruminococcus bicirculans') reveals two chromosomes and a selective capacity to utilize plant glucans.</title>
        <authorList>
            <consortium name="NISC Comparative Sequencing Program"/>
            <person name="Wegmann U."/>
            <person name="Louis P."/>
            <person name="Goesmann A."/>
            <person name="Henrissat B."/>
            <person name="Duncan S.H."/>
            <person name="Flint H.J."/>
        </authorList>
    </citation>
    <scope>NUCLEOTIDE SEQUENCE</scope>
    <source>
        <strain evidence="1">CGMCC 1.15931</strain>
    </source>
</reference>
<evidence type="ECO:0000313" key="1">
    <source>
        <dbReference type="EMBL" id="GGB94887.1"/>
    </source>
</evidence>
<evidence type="ECO:0000313" key="2">
    <source>
        <dbReference type="EMBL" id="MTV55242.1"/>
    </source>
</evidence>
<keyword evidence="4" id="KW-1185">Reference proteome</keyword>
<dbReference type="AlphaFoldDB" id="A0A6I3T429"/>
<dbReference type="EMBL" id="BMKG01000005">
    <property type="protein sequence ID" value="GGB94887.1"/>
    <property type="molecule type" value="Genomic_DNA"/>
</dbReference>
<evidence type="ECO:0000313" key="4">
    <source>
        <dbReference type="Proteomes" id="UP000622638"/>
    </source>
</evidence>
<gene>
    <name evidence="1" type="ORF">GCM10011572_16060</name>
    <name evidence="2" type="ORF">GM672_21160</name>
</gene>
<name>A0A6I3T429_9BURK</name>
<dbReference type="RefSeq" id="WP_155472517.1">
    <property type="nucleotide sequence ID" value="NZ_BMKG01000005.1"/>
</dbReference>
<dbReference type="OrthoDB" id="8760075at2"/>
<comment type="caution">
    <text evidence="2">The sequence shown here is derived from an EMBL/GenBank/DDBJ whole genome shotgun (WGS) entry which is preliminary data.</text>
</comment>
<dbReference type="Proteomes" id="UP000622638">
    <property type="component" value="Unassembled WGS sequence"/>
</dbReference>
<protein>
    <submittedName>
        <fullName evidence="2">Uncharacterized protein</fullName>
    </submittedName>
</protein>
<accession>A0A6I3T429</accession>
<reference evidence="1" key="4">
    <citation type="submission" date="2024-05" db="EMBL/GenBank/DDBJ databases">
        <authorList>
            <person name="Sun Q."/>
            <person name="Zhou Y."/>
        </authorList>
    </citation>
    <scope>NUCLEOTIDE SEQUENCE</scope>
    <source>
        <strain evidence="1">CGMCC 1.15931</strain>
    </source>
</reference>
<evidence type="ECO:0000313" key="3">
    <source>
        <dbReference type="Proteomes" id="UP000430634"/>
    </source>
</evidence>
<proteinExistence type="predicted"/>
<dbReference type="Proteomes" id="UP000430634">
    <property type="component" value="Unassembled WGS sequence"/>
</dbReference>
<sequence>MTAKQDHAMSLVGGRQGRTFHYDVARAQAPQEGIGTRLLRMIGLASLVPGSSAAVDRSSTQADAAGLHAREFSNEQEAQAYAASMIGHGHVATVEQNVYDYSWSVEVQRAAS</sequence>
<reference evidence="4" key="2">
    <citation type="journal article" date="2019" name="Int. J. Syst. Evol. Microbiol.">
        <title>The Global Catalogue of Microorganisms (GCM) 10K type strain sequencing project: providing services to taxonomists for standard genome sequencing and annotation.</title>
        <authorList>
            <consortium name="The Broad Institute Genomics Platform"/>
            <consortium name="The Broad Institute Genome Sequencing Center for Infectious Disease"/>
            <person name="Wu L."/>
            <person name="Ma J."/>
        </authorList>
    </citation>
    <scope>NUCLEOTIDE SEQUENCE [LARGE SCALE GENOMIC DNA]</scope>
    <source>
        <strain evidence="4">CGMCC 1.15931</strain>
    </source>
</reference>
<organism evidence="2 3">
    <name type="scientific">Pseudoduganella buxea</name>
    <dbReference type="NCBI Taxonomy" id="1949069"/>
    <lineage>
        <taxon>Bacteria</taxon>
        <taxon>Pseudomonadati</taxon>
        <taxon>Pseudomonadota</taxon>
        <taxon>Betaproteobacteria</taxon>
        <taxon>Burkholderiales</taxon>
        <taxon>Oxalobacteraceae</taxon>
        <taxon>Telluria group</taxon>
        <taxon>Pseudoduganella</taxon>
    </lineage>
</organism>